<proteinExistence type="predicted"/>
<evidence type="ECO:0000313" key="3">
    <source>
        <dbReference type="Proteomes" id="UP001238450"/>
    </source>
</evidence>
<dbReference type="InterPro" id="IPR008160">
    <property type="entry name" value="Collagen"/>
</dbReference>
<evidence type="ECO:0000313" key="2">
    <source>
        <dbReference type="EMBL" id="MDQ0416192.1"/>
    </source>
</evidence>
<sequence>ADGVTGATGPTGADGVTGATGPTGADGVTGATGPTGPTGADGVTGATGPTGADGVTGATGPTGADGVTGATGPTGADGVTGATGPTGPTGADGVTGATGPTGAVNTSNMLIARSTGITGVTGTSASPVAIPLTTVLVNNGGADITFTPTSTDITLTNGHVYLVSYSVFVRPTTTPGAISVALRLNNIVQSGSMMTFENVSDFLTGSQTYIVDLSTDINPGTLQVVNTQGTNDYAVFEESLAVTVNIVKIS</sequence>
<evidence type="ECO:0000256" key="1">
    <source>
        <dbReference type="SAM" id="MobiDB-lite"/>
    </source>
</evidence>
<dbReference type="Pfam" id="PF01391">
    <property type="entry name" value="Collagen"/>
    <property type="match status" value="1"/>
</dbReference>
<gene>
    <name evidence="2" type="ORF">J2Z48_000350</name>
</gene>
<evidence type="ECO:0008006" key="4">
    <source>
        <dbReference type="Google" id="ProtNLM"/>
    </source>
</evidence>
<reference evidence="2 3" key="1">
    <citation type="submission" date="2023-07" db="EMBL/GenBank/DDBJ databases">
        <title>Genomic Encyclopedia of Type Strains, Phase IV (KMG-IV): sequencing the most valuable type-strain genomes for metagenomic binning, comparative biology and taxonomic classification.</title>
        <authorList>
            <person name="Goeker M."/>
        </authorList>
    </citation>
    <scope>NUCLEOTIDE SEQUENCE [LARGE SCALE GENOMIC DNA]</scope>
    <source>
        <strain evidence="2 3">DSM 46876</strain>
    </source>
</reference>
<protein>
    <recommendedName>
        <fullName evidence="4">Collagen-like protein</fullName>
    </recommendedName>
</protein>
<dbReference type="PANTHER" id="PTHR24637:SF421">
    <property type="entry name" value="CUTICLE COLLAGEN DPY-2"/>
    <property type="match status" value="1"/>
</dbReference>
<organism evidence="2 3">
    <name type="scientific">Croceifilum oryzae</name>
    <dbReference type="NCBI Taxonomy" id="1553429"/>
    <lineage>
        <taxon>Bacteria</taxon>
        <taxon>Bacillati</taxon>
        <taxon>Bacillota</taxon>
        <taxon>Bacilli</taxon>
        <taxon>Bacillales</taxon>
        <taxon>Thermoactinomycetaceae</taxon>
        <taxon>Croceifilum</taxon>
    </lineage>
</organism>
<feature type="region of interest" description="Disordered" evidence="1">
    <location>
        <begin position="1"/>
        <end position="100"/>
    </location>
</feature>
<comment type="caution">
    <text evidence="2">The sequence shown here is derived from an EMBL/GenBank/DDBJ whole genome shotgun (WGS) entry which is preliminary data.</text>
</comment>
<dbReference type="Proteomes" id="UP001238450">
    <property type="component" value="Unassembled WGS sequence"/>
</dbReference>
<accession>A0AAJ1TGM3</accession>
<dbReference type="EMBL" id="JAUSUV010000001">
    <property type="protein sequence ID" value="MDQ0416192.1"/>
    <property type="molecule type" value="Genomic_DNA"/>
</dbReference>
<feature type="non-terminal residue" evidence="2">
    <location>
        <position position="1"/>
    </location>
</feature>
<dbReference type="AlphaFoldDB" id="A0AAJ1TGM3"/>
<name>A0AAJ1TGM3_9BACL</name>
<dbReference type="PANTHER" id="PTHR24637">
    <property type="entry name" value="COLLAGEN"/>
    <property type="match status" value="1"/>
</dbReference>
<keyword evidence="3" id="KW-1185">Reference proteome</keyword>